<accession>A0AA41Z4S5</accession>
<dbReference type="InterPro" id="IPR029787">
    <property type="entry name" value="Nucleotide_cyclase"/>
</dbReference>
<feature type="transmembrane region" description="Helical" evidence="1">
    <location>
        <begin position="193"/>
        <end position="214"/>
    </location>
</feature>
<dbReference type="Pfam" id="PF00563">
    <property type="entry name" value="EAL"/>
    <property type="match status" value="1"/>
</dbReference>
<keyword evidence="5" id="KW-1185">Reference proteome</keyword>
<dbReference type="PROSITE" id="PS50887">
    <property type="entry name" value="GGDEF"/>
    <property type="match status" value="1"/>
</dbReference>
<evidence type="ECO:0000313" key="4">
    <source>
        <dbReference type="EMBL" id="MCW6512943.1"/>
    </source>
</evidence>
<dbReference type="PANTHER" id="PTHR44757">
    <property type="entry name" value="DIGUANYLATE CYCLASE DGCP"/>
    <property type="match status" value="1"/>
</dbReference>
<reference evidence="4" key="1">
    <citation type="submission" date="2022-05" db="EMBL/GenBank/DDBJ databases">
        <authorList>
            <person name="Pankratov T."/>
        </authorList>
    </citation>
    <scope>NUCLEOTIDE SEQUENCE</scope>
    <source>
        <strain evidence="4">BP6-180914</strain>
    </source>
</reference>
<evidence type="ECO:0000259" key="3">
    <source>
        <dbReference type="PROSITE" id="PS50887"/>
    </source>
</evidence>
<dbReference type="RefSeq" id="WP_282589320.1">
    <property type="nucleotide sequence ID" value="NZ_JAMOIM010000077.1"/>
</dbReference>
<protein>
    <submittedName>
        <fullName evidence="4">EAL domain-containing protein</fullName>
    </submittedName>
</protein>
<evidence type="ECO:0000256" key="1">
    <source>
        <dbReference type="SAM" id="Phobius"/>
    </source>
</evidence>
<dbReference type="PANTHER" id="PTHR44757:SF4">
    <property type="entry name" value="DIGUANYLATE CYCLASE DGCE-RELATED"/>
    <property type="match status" value="1"/>
</dbReference>
<dbReference type="Gene3D" id="3.20.20.450">
    <property type="entry name" value="EAL domain"/>
    <property type="match status" value="1"/>
</dbReference>
<dbReference type="InterPro" id="IPR052155">
    <property type="entry name" value="Biofilm_reg_signaling"/>
</dbReference>
<dbReference type="InterPro" id="IPR000160">
    <property type="entry name" value="GGDEF_dom"/>
</dbReference>
<dbReference type="PROSITE" id="PS50883">
    <property type="entry name" value="EAL"/>
    <property type="match status" value="1"/>
</dbReference>
<keyword evidence="1" id="KW-0812">Transmembrane</keyword>
<dbReference type="AlphaFoldDB" id="A0AA41Z4S5"/>
<feature type="transmembrane region" description="Helical" evidence="1">
    <location>
        <begin position="20"/>
        <end position="41"/>
    </location>
</feature>
<dbReference type="EMBL" id="JAMOIM010000077">
    <property type="protein sequence ID" value="MCW6512943.1"/>
    <property type="molecule type" value="Genomic_DNA"/>
</dbReference>
<comment type="caution">
    <text evidence="4">The sequence shown here is derived from an EMBL/GenBank/DDBJ whole genome shotgun (WGS) entry which is preliminary data.</text>
</comment>
<dbReference type="Pfam" id="PF00990">
    <property type="entry name" value="GGDEF"/>
    <property type="match status" value="1"/>
</dbReference>
<feature type="domain" description="EAL" evidence="2">
    <location>
        <begin position="403"/>
        <end position="653"/>
    </location>
</feature>
<name>A0AA41Z4S5_9HYPH</name>
<dbReference type="InterPro" id="IPR043128">
    <property type="entry name" value="Rev_trsase/Diguanyl_cyclase"/>
</dbReference>
<dbReference type="SMART" id="SM00267">
    <property type="entry name" value="GGDEF"/>
    <property type="match status" value="1"/>
</dbReference>
<dbReference type="SMART" id="SM00052">
    <property type="entry name" value="EAL"/>
    <property type="match status" value="1"/>
</dbReference>
<sequence length="663" mass="71430">MRLLRNHVDAWPAHLLQKRLGRLFVSGTLLAAVSLVVGLGCTGRQLRDEARAASQHALRVAELRGSIAYLDEWMTASARLAAATGEHYWADRYNEALPKLDAAIAEAAGLASPETRGALASTTGEAHRDLVTMERRALSLAEGGDLASARALLDGPEFAYLKDVYASGIDGFEQDLAAFNAARTDALTDRAWLEAWGLALAAVVLVAAGLWVLWRARLKKAQARIITVARTDILTGLPNRQRFYEVAEVILAEQTPQGRALLLIDLDRFKSVNETFGHDAGDEVLKLVATRLRGLVRGGDLLARLGGDEFALVLGQDRALLQSGSEADAVAARIVMILADPFVINGTAVQIGASVGISVQDVPFMPVSDLMHRADVALSRAKLDGRRCVRTFEPEMDAEMRSRVLLERDLRQAVAQDAIVPHYQPLVDLRTGAVVGFEMLARWPHPTRGMVPPDVFIPLAEDLGLIGALTERLMRQACREAANWPHAITLACNLSPVQLCDPGLPEAIRDVLNETGLLPSRLELEVTESALVGDLALARASLGQLKVLGVRLAIDDFGTGYSSLRHLQSLPFDKIKIDRSFVAGMTDDIDSGKIVSAVVGLGRSLGLVTVAEGIETETIAGCLRDLGCDIGQGWLFGRPMSADQIATMLSGERVEHHSAPVAA</sequence>
<dbReference type="Gene3D" id="3.30.70.270">
    <property type="match status" value="1"/>
</dbReference>
<dbReference type="SUPFAM" id="SSF55073">
    <property type="entry name" value="Nucleotide cyclase"/>
    <property type="match status" value="1"/>
</dbReference>
<keyword evidence="1" id="KW-1133">Transmembrane helix</keyword>
<dbReference type="CDD" id="cd01948">
    <property type="entry name" value="EAL"/>
    <property type="match status" value="1"/>
</dbReference>
<proteinExistence type="predicted"/>
<feature type="domain" description="GGDEF" evidence="3">
    <location>
        <begin position="257"/>
        <end position="394"/>
    </location>
</feature>
<evidence type="ECO:0000313" key="5">
    <source>
        <dbReference type="Proteomes" id="UP001165667"/>
    </source>
</evidence>
<dbReference type="NCBIfam" id="TIGR00254">
    <property type="entry name" value="GGDEF"/>
    <property type="match status" value="1"/>
</dbReference>
<organism evidence="4 5">
    <name type="scientific">Lichenifustis flavocetrariae</name>
    <dbReference type="NCBI Taxonomy" id="2949735"/>
    <lineage>
        <taxon>Bacteria</taxon>
        <taxon>Pseudomonadati</taxon>
        <taxon>Pseudomonadota</taxon>
        <taxon>Alphaproteobacteria</taxon>
        <taxon>Hyphomicrobiales</taxon>
        <taxon>Lichenihabitantaceae</taxon>
        <taxon>Lichenifustis</taxon>
    </lineage>
</organism>
<gene>
    <name evidence="4" type="ORF">M8523_34300</name>
</gene>
<dbReference type="InterPro" id="IPR035919">
    <property type="entry name" value="EAL_sf"/>
</dbReference>
<dbReference type="CDD" id="cd01949">
    <property type="entry name" value="GGDEF"/>
    <property type="match status" value="1"/>
</dbReference>
<dbReference type="InterPro" id="IPR001633">
    <property type="entry name" value="EAL_dom"/>
</dbReference>
<dbReference type="Proteomes" id="UP001165667">
    <property type="component" value="Unassembled WGS sequence"/>
</dbReference>
<keyword evidence="1" id="KW-0472">Membrane</keyword>
<evidence type="ECO:0000259" key="2">
    <source>
        <dbReference type="PROSITE" id="PS50883"/>
    </source>
</evidence>
<dbReference type="SUPFAM" id="SSF141868">
    <property type="entry name" value="EAL domain-like"/>
    <property type="match status" value="1"/>
</dbReference>